<accession>A0A0S7BLP6</accession>
<evidence type="ECO:0000256" key="4">
    <source>
        <dbReference type="ARBA" id="ARBA00022719"/>
    </source>
</evidence>
<dbReference type="GO" id="GO:0016491">
    <property type="term" value="F:oxidoreductase activity"/>
    <property type="evidence" value="ECO:0007669"/>
    <property type="project" value="UniProtKB-KW"/>
</dbReference>
<keyword evidence="9" id="KW-0676">Redox-active center</keyword>
<keyword evidence="8" id="KW-1015">Disulfide bond</keyword>
<dbReference type="PANTHER" id="PTHR34573:SF1">
    <property type="entry name" value="VITAMIN K EPOXIDE REDUCTASE DOMAIN-CONTAINING PROTEIN"/>
    <property type="match status" value="1"/>
</dbReference>
<name>A0A0S7BLP6_9CHLR</name>
<dbReference type="PANTHER" id="PTHR34573">
    <property type="entry name" value="VKC DOMAIN-CONTAINING PROTEIN"/>
    <property type="match status" value="1"/>
</dbReference>
<dbReference type="GO" id="GO:0048038">
    <property type="term" value="F:quinone binding"/>
    <property type="evidence" value="ECO:0007669"/>
    <property type="project" value="UniProtKB-KW"/>
</dbReference>
<organism evidence="12">
    <name type="scientific">Longilinea arvoryzae</name>
    <dbReference type="NCBI Taxonomy" id="360412"/>
    <lineage>
        <taxon>Bacteria</taxon>
        <taxon>Bacillati</taxon>
        <taxon>Chloroflexota</taxon>
        <taxon>Anaerolineae</taxon>
        <taxon>Anaerolineales</taxon>
        <taxon>Anaerolineaceae</taxon>
        <taxon>Longilinea</taxon>
    </lineage>
</organism>
<keyword evidence="4" id="KW-0874">Quinone</keyword>
<keyword evidence="13" id="KW-1185">Reference proteome</keyword>
<evidence type="ECO:0000256" key="9">
    <source>
        <dbReference type="ARBA" id="ARBA00023284"/>
    </source>
</evidence>
<keyword evidence="7 10" id="KW-0472">Membrane</keyword>
<keyword evidence="5 10" id="KW-1133">Transmembrane helix</keyword>
<keyword evidence="3 10" id="KW-0812">Transmembrane</keyword>
<feature type="transmembrane region" description="Helical" evidence="10">
    <location>
        <begin position="7"/>
        <end position="26"/>
    </location>
</feature>
<dbReference type="AlphaFoldDB" id="A0A0S7BLP6"/>
<dbReference type="CDD" id="cd12916">
    <property type="entry name" value="VKOR_1"/>
    <property type="match status" value="1"/>
</dbReference>
<gene>
    <name evidence="12" type="ORF">LARV_02642</name>
</gene>
<evidence type="ECO:0000256" key="7">
    <source>
        <dbReference type="ARBA" id="ARBA00023136"/>
    </source>
</evidence>
<reference evidence="12" key="1">
    <citation type="submission" date="2015-07" db="EMBL/GenBank/DDBJ databases">
        <title>Draft Genome Sequences of Anaerolinea thermolimosa IMO-1, Bellilinea caldifistulae GOMI-1, Leptolinea tardivitalis YMTK-2, Levilinea saccharolytica KIBI-1,Longilinea arvoryzae KOME-1, Previously Described as Members of the Anaerolineaceae (Chloroflexi).</title>
        <authorList>
            <person name="Sekiguchi Y."/>
            <person name="Ohashi A."/>
            <person name="Matsuura N."/>
            <person name="Tourlousse M.D."/>
        </authorList>
    </citation>
    <scope>NUCLEOTIDE SEQUENCE [LARGE SCALE GENOMIC DNA]</scope>
    <source>
        <strain evidence="12">KOME-1</strain>
    </source>
</reference>
<evidence type="ECO:0000256" key="1">
    <source>
        <dbReference type="ARBA" id="ARBA00004141"/>
    </source>
</evidence>
<evidence type="ECO:0000256" key="8">
    <source>
        <dbReference type="ARBA" id="ARBA00023157"/>
    </source>
</evidence>
<feature type="transmembrane region" description="Helical" evidence="10">
    <location>
        <begin position="54"/>
        <end position="76"/>
    </location>
</feature>
<dbReference type="InterPro" id="IPR044698">
    <property type="entry name" value="VKOR/LTO1"/>
</dbReference>
<proteinExistence type="inferred from homology"/>
<dbReference type="OrthoDB" id="9783799at2"/>
<dbReference type="EMBL" id="DF967972">
    <property type="protein sequence ID" value="GAP14865.1"/>
    <property type="molecule type" value="Genomic_DNA"/>
</dbReference>
<evidence type="ECO:0000256" key="3">
    <source>
        <dbReference type="ARBA" id="ARBA00022692"/>
    </source>
</evidence>
<dbReference type="GO" id="GO:0016020">
    <property type="term" value="C:membrane"/>
    <property type="evidence" value="ECO:0007669"/>
    <property type="project" value="UniProtKB-SubCell"/>
</dbReference>
<protein>
    <submittedName>
        <fullName evidence="12">Predicted membrane protein</fullName>
    </submittedName>
</protein>
<comment type="similarity">
    <text evidence="2">Belongs to the VKOR family.</text>
</comment>
<dbReference type="InterPro" id="IPR012932">
    <property type="entry name" value="VKOR"/>
</dbReference>
<evidence type="ECO:0000256" key="10">
    <source>
        <dbReference type="SAM" id="Phobius"/>
    </source>
</evidence>
<evidence type="ECO:0000256" key="2">
    <source>
        <dbReference type="ARBA" id="ARBA00006214"/>
    </source>
</evidence>
<evidence type="ECO:0000259" key="11">
    <source>
        <dbReference type="SMART" id="SM00756"/>
    </source>
</evidence>
<feature type="transmembrane region" description="Helical" evidence="10">
    <location>
        <begin position="113"/>
        <end position="133"/>
    </location>
</feature>
<evidence type="ECO:0000313" key="13">
    <source>
        <dbReference type="Proteomes" id="UP000055060"/>
    </source>
</evidence>
<feature type="domain" description="Vitamin K epoxide reductase" evidence="11">
    <location>
        <begin position="3"/>
        <end position="138"/>
    </location>
</feature>
<evidence type="ECO:0000256" key="5">
    <source>
        <dbReference type="ARBA" id="ARBA00022989"/>
    </source>
</evidence>
<dbReference type="Pfam" id="PF07884">
    <property type="entry name" value="VKOR"/>
    <property type="match status" value="1"/>
</dbReference>
<dbReference type="STRING" id="360412.LARV_02642"/>
<dbReference type="InterPro" id="IPR038354">
    <property type="entry name" value="VKOR_sf"/>
</dbReference>
<comment type="subcellular location">
    <subcellularLocation>
        <location evidence="1">Membrane</location>
        <topology evidence="1">Multi-pass membrane protein</topology>
    </subcellularLocation>
</comment>
<feature type="transmembrane region" description="Helical" evidence="10">
    <location>
        <begin position="88"/>
        <end position="107"/>
    </location>
</feature>
<dbReference type="Gene3D" id="1.20.1440.130">
    <property type="entry name" value="VKOR domain"/>
    <property type="match status" value="1"/>
</dbReference>
<evidence type="ECO:0000313" key="12">
    <source>
        <dbReference type="EMBL" id="GAP14865.1"/>
    </source>
</evidence>
<evidence type="ECO:0000256" key="6">
    <source>
        <dbReference type="ARBA" id="ARBA00023002"/>
    </source>
</evidence>
<keyword evidence="6" id="KW-0560">Oxidoreductase</keyword>
<dbReference type="Proteomes" id="UP000055060">
    <property type="component" value="Unassembled WGS sequence"/>
</dbReference>
<dbReference type="SMART" id="SM00756">
    <property type="entry name" value="VKc"/>
    <property type="match status" value="1"/>
</dbReference>
<sequence>MKINKIWMWSLIIAAIGWIDAVYLIILKYTNNKAMCIQGVGDCWTVNTSRYSMIAGVPVSVLGALAYLAILALYLLERRADFWKTQGVLINFGLSLIGVLFSAYLTYLEIAVIHAICPFCVLSAICMLALLGLNVARLAHSQTDEII</sequence>
<dbReference type="RefSeq" id="WP_075074090.1">
    <property type="nucleotide sequence ID" value="NZ_DF967972.1"/>
</dbReference>